<feature type="transmembrane region" description="Helical" evidence="6">
    <location>
        <begin position="377"/>
        <end position="397"/>
    </location>
</feature>
<gene>
    <name evidence="8" type="ORF">BVG16_14725</name>
</gene>
<comment type="caution">
    <text evidence="8">The sequence shown here is derived from an EMBL/GenBank/DDBJ whole genome shotgun (WGS) entry which is preliminary data.</text>
</comment>
<dbReference type="Proteomes" id="UP000190188">
    <property type="component" value="Unassembled WGS sequence"/>
</dbReference>
<dbReference type="RefSeq" id="WP_078499434.1">
    <property type="nucleotide sequence ID" value="NZ_MSZX01000005.1"/>
</dbReference>
<accession>A0A1T2XD41</accession>
<dbReference type="GO" id="GO:0033573">
    <property type="term" value="C:high-affinity iron permease complex"/>
    <property type="evidence" value="ECO:0007669"/>
    <property type="project" value="InterPro"/>
</dbReference>
<evidence type="ECO:0000256" key="2">
    <source>
        <dbReference type="ARBA" id="ARBA00008333"/>
    </source>
</evidence>
<reference evidence="8 9" key="1">
    <citation type="submission" date="2017-01" db="EMBL/GenBank/DDBJ databases">
        <title>Genome analysis of Paenibacillus selenitrireducens ES3-24.</title>
        <authorList>
            <person name="Xu D."/>
            <person name="Yao R."/>
            <person name="Zheng S."/>
        </authorList>
    </citation>
    <scope>NUCLEOTIDE SEQUENCE [LARGE SCALE GENOMIC DNA]</scope>
    <source>
        <strain evidence="8 9">ES3-24</strain>
    </source>
</reference>
<dbReference type="Pfam" id="PF03239">
    <property type="entry name" value="FTR1"/>
    <property type="match status" value="1"/>
</dbReference>
<feature type="chain" id="PRO_5010581630" evidence="7">
    <location>
        <begin position="24"/>
        <end position="489"/>
    </location>
</feature>
<dbReference type="PANTHER" id="PTHR31632">
    <property type="entry name" value="IRON TRANSPORTER FTH1"/>
    <property type="match status" value="1"/>
</dbReference>
<evidence type="ECO:0000313" key="9">
    <source>
        <dbReference type="Proteomes" id="UP000190188"/>
    </source>
</evidence>
<organism evidence="8 9">
    <name type="scientific">Paenibacillus selenitireducens</name>
    <dbReference type="NCBI Taxonomy" id="1324314"/>
    <lineage>
        <taxon>Bacteria</taxon>
        <taxon>Bacillati</taxon>
        <taxon>Bacillota</taxon>
        <taxon>Bacilli</taxon>
        <taxon>Bacillales</taxon>
        <taxon>Paenibacillaceae</taxon>
        <taxon>Paenibacillus</taxon>
    </lineage>
</organism>
<comment type="subcellular location">
    <subcellularLocation>
        <location evidence="1">Membrane</location>
        <topology evidence="1">Multi-pass membrane protein</topology>
    </subcellularLocation>
</comment>
<dbReference type="PANTHER" id="PTHR31632:SF2">
    <property type="entry name" value="PLASMA MEMBRANE IRON PERMEASE"/>
    <property type="match status" value="1"/>
</dbReference>
<protein>
    <submittedName>
        <fullName evidence="8">Iron permease</fullName>
    </submittedName>
</protein>
<keyword evidence="4 6" id="KW-1133">Transmembrane helix</keyword>
<keyword evidence="3 6" id="KW-0812">Transmembrane</keyword>
<keyword evidence="7" id="KW-0732">Signal</keyword>
<dbReference type="InterPro" id="IPR004923">
    <property type="entry name" value="FTR1/Fip1/EfeU"/>
</dbReference>
<feature type="transmembrane region" description="Helical" evidence="6">
    <location>
        <begin position="263"/>
        <end position="287"/>
    </location>
</feature>
<comment type="similarity">
    <text evidence="2">Belongs to the oxidase-dependent Fe transporter (OFeT) (TC 9.A.10.1) family.</text>
</comment>
<evidence type="ECO:0000256" key="7">
    <source>
        <dbReference type="SAM" id="SignalP"/>
    </source>
</evidence>
<evidence type="ECO:0000256" key="4">
    <source>
        <dbReference type="ARBA" id="ARBA00022989"/>
    </source>
</evidence>
<feature type="transmembrane region" description="Helical" evidence="6">
    <location>
        <begin position="409"/>
        <end position="435"/>
    </location>
</feature>
<feature type="transmembrane region" description="Helical" evidence="6">
    <location>
        <begin position="455"/>
        <end position="475"/>
    </location>
</feature>
<evidence type="ECO:0000256" key="3">
    <source>
        <dbReference type="ARBA" id="ARBA00022692"/>
    </source>
</evidence>
<feature type="transmembrane region" description="Helical" evidence="6">
    <location>
        <begin position="299"/>
        <end position="319"/>
    </location>
</feature>
<keyword evidence="9" id="KW-1185">Reference proteome</keyword>
<evidence type="ECO:0000256" key="6">
    <source>
        <dbReference type="SAM" id="Phobius"/>
    </source>
</evidence>
<evidence type="ECO:0000313" key="8">
    <source>
        <dbReference type="EMBL" id="OPA77692.1"/>
    </source>
</evidence>
<evidence type="ECO:0000256" key="1">
    <source>
        <dbReference type="ARBA" id="ARBA00004141"/>
    </source>
</evidence>
<feature type="signal peptide" evidence="7">
    <location>
        <begin position="1"/>
        <end position="23"/>
    </location>
</feature>
<dbReference type="GO" id="GO:0015093">
    <property type="term" value="F:ferrous iron transmembrane transporter activity"/>
    <property type="evidence" value="ECO:0007669"/>
    <property type="project" value="TreeGrafter"/>
</dbReference>
<keyword evidence="5 6" id="KW-0472">Membrane</keyword>
<sequence>MRNVYLLILTVLMFMMSPMMAWAASVGQDDLTQANTIVDKALTAATGGDVDTAKATFEEFRTTWLKIEEHIKSESAQAYADIEAAMGQFDYASIKSKQEDLVKSLTDLKKVNTKYISNGYTKGASFKQEDITLQDFVGILTQLNTDIKQSAKDAALDGIKQARHSWLSVEGVVVAQSGTVYSDSERDLVVIQAMLDQGDLKGAEDTVSAMITYLTPLASKTEYTMIDAAMIPIREGLEALLVVGALLAFVKRSPQAEVKKGKAWIWTGVGAGVLVSLVIAVIVKFVFSSGAFGQNNFIINGWTGIIAAVMLLYMSYWLHRQSNVKDWQQYIQSKSQSAMKTGRMVTLGVLSFLAIFREGTETVLFLIGMVNQISMQNLILGILIGFGVLGIVAYLMLTLGVKLPMRPFFMVSSLIVFYLCIKFTGMGIHSLQLASSIPSTQAPLPNINFIAMYPSWQSALPQLIIIAAALIVIIVQKIKPKKKIEPISG</sequence>
<dbReference type="STRING" id="1324314.BVG16_14725"/>
<dbReference type="OrthoDB" id="8215804at2"/>
<dbReference type="AlphaFoldDB" id="A0A1T2XD41"/>
<dbReference type="EMBL" id="MSZX01000005">
    <property type="protein sequence ID" value="OPA77692.1"/>
    <property type="molecule type" value="Genomic_DNA"/>
</dbReference>
<name>A0A1T2XD41_9BACL</name>
<proteinExistence type="inferred from homology"/>
<evidence type="ECO:0000256" key="5">
    <source>
        <dbReference type="ARBA" id="ARBA00023136"/>
    </source>
</evidence>